<keyword evidence="1" id="KW-1133">Transmembrane helix</keyword>
<keyword evidence="1" id="KW-0812">Transmembrane</keyword>
<organism evidence="2 3">
    <name type="scientific">Portunus trituberculatus</name>
    <name type="common">Swimming crab</name>
    <name type="synonym">Neptunus trituberculatus</name>
    <dbReference type="NCBI Taxonomy" id="210409"/>
    <lineage>
        <taxon>Eukaryota</taxon>
        <taxon>Metazoa</taxon>
        <taxon>Ecdysozoa</taxon>
        <taxon>Arthropoda</taxon>
        <taxon>Crustacea</taxon>
        <taxon>Multicrustacea</taxon>
        <taxon>Malacostraca</taxon>
        <taxon>Eumalacostraca</taxon>
        <taxon>Eucarida</taxon>
        <taxon>Decapoda</taxon>
        <taxon>Pleocyemata</taxon>
        <taxon>Brachyura</taxon>
        <taxon>Eubrachyura</taxon>
        <taxon>Portunoidea</taxon>
        <taxon>Portunidae</taxon>
        <taxon>Portuninae</taxon>
        <taxon>Portunus</taxon>
    </lineage>
</organism>
<evidence type="ECO:0000313" key="3">
    <source>
        <dbReference type="Proteomes" id="UP000324222"/>
    </source>
</evidence>
<comment type="caution">
    <text evidence="2">The sequence shown here is derived from an EMBL/GenBank/DDBJ whole genome shotgun (WGS) entry which is preliminary data.</text>
</comment>
<dbReference type="EMBL" id="VSRR010019913">
    <property type="protein sequence ID" value="MPC62651.1"/>
    <property type="molecule type" value="Genomic_DNA"/>
</dbReference>
<proteinExistence type="predicted"/>
<gene>
    <name evidence="2" type="ORF">E2C01_056740</name>
</gene>
<reference evidence="2 3" key="1">
    <citation type="submission" date="2019-05" db="EMBL/GenBank/DDBJ databases">
        <title>Another draft genome of Portunus trituberculatus and its Hox gene families provides insights of decapod evolution.</title>
        <authorList>
            <person name="Jeong J.-H."/>
            <person name="Song I."/>
            <person name="Kim S."/>
            <person name="Choi T."/>
            <person name="Kim D."/>
            <person name="Ryu S."/>
            <person name="Kim W."/>
        </authorList>
    </citation>
    <scope>NUCLEOTIDE SEQUENCE [LARGE SCALE GENOMIC DNA]</scope>
    <source>
        <tissue evidence="2">Muscle</tissue>
    </source>
</reference>
<keyword evidence="3" id="KW-1185">Reference proteome</keyword>
<evidence type="ECO:0000256" key="1">
    <source>
        <dbReference type="SAM" id="Phobius"/>
    </source>
</evidence>
<name>A0A5B7GR64_PORTR</name>
<keyword evidence="1" id="KW-0472">Membrane</keyword>
<protein>
    <submittedName>
        <fullName evidence="2">Uncharacterized protein</fullName>
    </submittedName>
</protein>
<dbReference type="AlphaFoldDB" id="A0A5B7GR64"/>
<accession>A0A5B7GR64</accession>
<sequence length="74" mass="8158">MIGSVYGGQQVSPLLSSTRDVLGIMKQEFAFEIFIGFCTTSLSAILLCLSAADWEKTRSSYHIFIDSDASFIWG</sequence>
<dbReference type="Proteomes" id="UP000324222">
    <property type="component" value="Unassembled WGS sequence"/>
</dbReference>
<feature type="transmembrane region" description="Helical" evidence="1">
    <location>
        <begin position="29"/>
        <end position="52"/>
    </location>
</feature>
<evidence type="ECO:0000313" key="2">
    <source>
        <dbReference type="EMBL" id="MPC62651.1"/>
    </source>
</evidence>